<reference evidence="1 2" key="1">
    <citation type="submission" date="2017-09" db="EMBL/GenBank/DDBJ databases">
        <title>Bacterial strain isolated from the female urinary microbiota.</title>
        <authorList>
            <person name="Thomas-White K."/>
            <person name="Kumar N."/>
            <person name="Forster S."/>
            <person name="Putonti C."/>
            <person name="Lawley T."/>
            <person name="Wolfe A.J."/>
        </authorList>
    </citation>
    <scope>NUCLEOTIDE SEQUENCE [LARGE SCALE GENOMIC DNA]</scope>
    <source>
        <strain evidence="1 2">UMB0249</strain>
    </source>
</reference>
<comment type="caution">
    <text evidence="1">The sequence shown here is derived from an EMBL/GenBank/DDBJ whole genome shotgun (WGS) entry which is preliminary data.</text>
</comment>
<dbReference type="EMBL" id="PNHC01000019">
    <property type="protein sequence ID" value="PMC67679.1"/>
    <property type="molecule type" value="Genomic_DNA"/>
</dbReference>
<proteinExistence type="predicted"/>
<gene>
    <name evidence="1" type="ORF">CJ209_11990</name>
</gene>
<sequence>MEENKYLRFYKYEIDKIIYETNENFNIHKKSEVIPKFAFHYVFSPENIKKCNVIIGIKYDKEENHPFLMNLVIRGFFEVSEKNFLMNAFAILFPYLRSVITDITKASLIPIVLPTINIQNLLKKKIEYLELEHDKYRELI</sequence>
<protein>
    <recommendedName>
        <fullName evidence="3">Preprotein translocase subunit SecB</fullName>
    </recommendedName>
</protein>
<organism evidence="1 2">
    <name type="scientific">Fusobacterium nucleatum</name>
    <dbReference type="NCBI Taxonomy" id="851"/>
    <lineage>
        <taxon>Bacteria</taxon>
        <taxon>Fusobacteriati</taxon>
        <taxon>Fusobacteriota</taxon>
        <taxon>Fusobacteriia</taxon>
        <taxon>Fusobacteriales</taxon>
        <taxon>Fusobacteriaceae</taxon>
        <taxon>Fusobacterium</taxon>
    </lineage>
</organism>
<dbReference type="SUPFAM" id="SSF54611">
    <property type="entry name" value="SecB-like"/>
    <property type="match status" value="1"/>
</dbReference>
<dbReference type="InterPro" id="IPR035958">
    <property type="entry name" value="SecB-like_sf"/>
</dbReference>
<dbReference type="Proteomes" id="UP000235733">
    <property type="component" value="Unassembled WGS sequence"/>
</dbReference>
<name>A0A2N6TEC4_FUSNU</name>
<dbReference type="Gene3D" id="3.10.420.10">
    <property type="entry name" value="SecB-like"/>
    <property type="match status" value="1"/>
</dbReference>
<accession>A0A2N6TEC4</accession>
<evidence type="ECO:0008006" key="3">
    <source>
        <dbReference type="Google" id="ProtNLM"/>
    </source>
</evidence>
<evidence type="ECO:0000313" key="1">
    <source>
        <dbReference type="EMBL" id="PMC67679.1"/>
    </source>
</evidence>
<dbReference type="RefSeq" id="WP_008798772.1">
    <property type="nucleotide sequence ID" value="NZ_PNHC01000019.1"/>
</dbReference>
<evidence type="ECO:0000313" key="2">
    <source>
        <dbReference type="Proteomes" id="UP000235733"/>
    </source>
</evidence>
<dbReference type="AlphaFoldDB" id="A0A2N6TEC4"/>